<dbReference type="Gene3D" id="3.40.1190.20">
    <property type="match status" value="1"/>
</dbReference>
<dbReference type="RefSeq" id="WP_025653810.1">
    <property type="nucleotide sequence ID" value="NZ_QVIA01000001.1"/>
</dbReference>
<dbReference type="PANTHER" id="PTHR10584">
    <property type="entry name" value="SUGAR KINASE"/>
    <property type="match status" value="1"/>
</dbReference>
<gene>
    <name evidence="6" type="ORF">DWX41_00315</name>
</gene>
<dbReference type="InterPro" id="IPR002173">
    <property type="entry name" value="Carboh/pur_kinase_PfkB_CS"/>
</dbReference>
<dbReference type="InterPro" id="IPR029056">
    <property type="entry name" value="Ribokinase-like"/>
</dbReference>
<organism evidence="6 7">
    <name type="scientific">Hungatella hathewayi</name>
    <dbReference type="NCBI Taxonomy" id="154046"/>
    <lineage>
        <taxon>Bacteria</taxon>
        <taxon>Bacillati</taxon>
        <taxon>Bacillota</taxon>
        <taxon>Clostridia</taxon>
        <taxon>Lachnospirales</taxon>
        <taxon>Lachnospiraceae</taxon>
        <taxon>Hungatella</taxon>
    </lineage>
</organism>
<evidence type="ECO:0000256" key="4">
    <source>
        <dbReference type="RuleBase" id="RU003704"/>
    </source>
</evidence>
<sequence>MRIIGFDYPCMDMNILCPHMPTEEELVEFQDVSLMGGGKIANAVAAAARLGAETAFIGAVGNDRYGKLCVEDLKVLGVDVSHLEMRKGRTAFCVSIVDSEKRGKHYIESASTVQPWNAADIPYEIFKKGDYLMLYQMDTVAEKMAKYVHENGGTVVVDGDEFDERTQRNLRNIDVFILSEYYYNHLYSDGEYKKNLGLLSKEGPPVVVVTLGAKGCAGMDHGRFFESASYPVEVLDTTGAGDVFHGAFTCGIAEGMNAESAALFAGAVSAIKCTVLGGRTGIPTRKCVEHFQNTGEILPCDFAEREEQYREAFWR</sequence>
<dbReference type="GO" id="GO:0016301">
    <property type="term" value="F:kinase activity"/>
    <property type="evidence" value="ECO:0007669"/>
    <property type="project" value="UniProtKB-KW"/>
</dbReference>
<comment type="similarity">
    <text evidence="1 4">Belongs to the carbohydrate kinase PfkB family.</text>
</comment>
<dbReference type="Pfam" id="PF00294">
    <property type="entry name" value="PfkB"/>
    <property type="match status" value="1"/>
</dbReference>
<dbReference type="AlphaFoldDB" id="A0A3E2X1V0"/>
<feature type="domain" description="Carbohydrate kinase PfkB" evidence="5">
    <location>
        <begin position="12"/>
        <end position="284"/>
    </location>
</feature>
<evidence type="ECO:0000313" key="6">
    <source>
        <dbReference type="EMBL" id="RGC35475.1"/>
    </source>
</evidence>
<dbReference type="PROSITE" id="PS00584">
    <property type="entry name" value="PFKB_KINASES_2"/>
    <property type="match status" value="1"/>
</dbReference>
<evidence type="ECO:0000313" key="7">
    <source>
        <dbReference type="Proteomes" id="UP000261111"/>
    </source>
</evidence>
<dbReference type="Proteomes" id="UP000261111">
    <property type="component" value="Unassembled WGS sequence"/>
</dbReference>
<comment type="caution">
    <text evidence="6">The sequence shown here is derived from an EMBL/GenBank/DDBJ whole genome shotgun (WGS) entry which is preliminary data.</text>
</comment>
<evidence type="ECO:0000256" key="2">
    <source>
        <dbReference type="ARBA" id="ARBA00022679"/>
    </source>
</evidence>
<dbReference type="GeneID" id="93336325"/>
<keyword evidence="3 4" id="KW-0418">Kinase</keyword>
<dbReference type="PANTHER" id="PTHR10584:SF157">
    <property type="entry name" value="SULFOFRUCTOSE KINASE"/>
    <property type="match status" value="1"/>
</dbReference>
<dbReference type="PRINTS" id="PR00990">
    <property type="entry name" value="RIBOKINASE"/>
</dbReference>
<evidence type="ECO:0000256" key="1">
    <source>
        <dbReference type="ARBA" id="ARBA00010688"/>
    </source>
</evidence>
<keyword evidence="2 4" id="KW-0808">Transferase</keyword>
<evidence type="ECO:0000259" key="5">
    <source>
        <dbReference type="Pfam" id="PF00294"/>
    </source>
</evidence>
<dbReference type="InterPro" id="IPR011611">
    <property type="entry name" value="PfkB_dom"/>
</dbReference>
<protein>
    <recommendedName>
        <fullName evidence="5">Carbohydrate kinase PfkB domain-containing protein</fullName>
    </recommendedName>
</protein>
<name>A0A3E2X1V0_9FIRM</name>
<dbReference type="GO" id="GO:0006796">
    <property type="term" value="P:phosphate-containing compound metabolic process"/>
    <property type="evidence" value="ECO:0007669"/>
    <property type="project" value="UniProtKB-ARBA"/>
</dbReference>
<accession>A0A3E2X1V0</accession>
<evidence type="ECO:0000256" key="3">
    <source>
        <dbReference type="ARBA" id="ARBA00022777"/>
    </source>
</evidence>
<reference evidence="6 7" key="1">
    <citation type="submission" date="2018-08" db="EMBL/GenBank/DDBJ databases">
        <title>A genome reference for cultivated species of the human gut microbiota.</title>
        <authorList>
            <person name="Zou Y."/>
            <person name="Xue W."/>
            <person name="Luo G."/>
        </authorList>
    </citation>
    <scope>NUCLEOTIDE SEQUENCE [LARGE SCALE GENOMIC DNA]</scope>
    <source>
        <strain evidence="6 7">AF19-21</strain>
    </source>
</reference>
<dbReference type="EMBL" id="QVIA01000001">
    <property type="protein sequence ID" value="RGC35475.1"/>
    <property type="molecule type" value="Genomic_DNA"/>
</dbReference>
<dbReference type="SUPFAM" id="SSF53613">
    <property type="entry name" value="Ribokinase-like"/>
    <property type="match status" value="1"/>
</dbReference>
<dbReference type="InterPro" id="IPR002139">
    <property type="entry name" value="Ribo/fructo_kinase"/>
</dbReference>
<proteinExistence type="inferred from homology"/>
<dbReference type="GO" id="GO:0005829">
    <property type="term" value="C:cytosol"/>
    <property type="evidence" value="ECO:0007669"/>
    <property type="project" value="TreeGrafter"/>
</dbReference>